<keyword evidence="2" id="KW-0732">Signal</keyword>
<evidence type="ECO:0000256" key="2">
    <source>
        <dbReference type="SAM" id="SignalP"/>
    </source>
</evidence>
<dbReference type="InterPro" id="IPR011042">
    <property type="entry name" value="6-blade_b-propeller_TolB-like"/>
</dbReference>
<evidence type="ECO:0000313" key="4">
    <source>
        <dbReference type="EMBL" id="QNN67958.1"/>
    </source>
</evidence>
<accession>A0A7G9SJD3</accession>
<gene>
    <name evidence="4" type="ORF">H9L13_03310</name>
</gene>
<dbReference type="PANTHER" id="PTHR36842:SF1">
    <property type="entry name" value="PROTEIN TOLB"/>
    <property type="match status" value="1"/>
</dbReference>
<dbReference type="SUPFAM" id="SSF69304">
    <property type="entry name" value="Tricorn protease N-terminal domain"/>
    <property type="match status" value="1"/>
</dbReference>
<dbReference type="Pfam" id="PF04052">
    <property type="entry name" value="TolB_N"/>
    <property type="match status" value="1"/>
</dbReference>
<sequence length="402" mass="42083">MIKSAFAFLIAALSLAAPAVAQQAVPVIAIPPLSTPKDTPTDAGGTLSIAWQATQLIGSDLRTTAEVLALPPDQKDFYSYPEVTAPNYPKWRAAGVKGLLTGFVQARPDGRLAVGCYIYDVEKRSELGRIGFVVAANDWRRAAHKCSGLAYQHMVGAPGVFDTPIAYVARSGSGPTEVTRVAVMDSDGVNHTYLTPGGTRVVTPRLSPRANRVAYVSFASGQPQVRVADANGEGDAAVLPSSGTTFSPRFSPDGNSLLLSAVTAGNTDLHLVGLGGGGARRLTTSPGIDTAGSFSPDGSQILFESDRSGTQQIYVMNNDGSNQRRVSFGGGAYASPVWSPDGTRIAFVRRGPEGRRIGTMKIDGSDVRLLTTGPSDEGPAWAASSREILFQRTEGAGPESTA</sequence>
<comment type="similarity">
    <text evidence="1">Belongs to the TolB family.</text>
</comment>
<dbReference type="SUPFAM" id="SSF52964">
    <property type="entry name" value="TolB, N-terminal domain"/>
    <property type="match status" value="1"/>
</dbReference>
<dbReference type="GO" id="GO:0015031">
    <property type="term" value="P:protein transport"/>
    <property type="evidence" value="ECO:0007669"/>
    <property type="project" value="InterPro"/>
</dbReference>
<dbReference type="InterPro" id="IPR011659">
    <property type="entry name" value="WD40"/>
</dbReference>
<dbReference type="Pfam" id="PF07676">
    <property type="entry name" value="PD40"/>
    <property type="match status" value="3"/>
</dbReference>
<dbReference type="RefSeq" id="WP_187539017.1">
    <property type="nucleotide sequence ID" value="NZ_CP060718.1"/>
</dbReference>
<evidence type="ECO:0000259" key="3">
    <source>
        <dbReference type="Pfam" id="PF04052"/>
    </source>
</evidence>
<evidence type="ECO:0000313" key="5">
    <source>
        <dbReference type="Proteomes" id="UP000515971"/>
    </source>
</evidence>
<feature type="signal peptide" evidence="2">
    <location>
        <begin position="1"/>
        <end position="21"/>
    </location>
</feature>
<dbReference type="EMBL" id="CP060718">
    <property type="protein sequence ID" value="QNN67958.1"/>
    <property type="molecule type" value="Genomic_DNA"/>
</dbReference>
<feature type="chain" id="PRO_5028894929" evidence="2">
    <location>
        <begin position="22"/>
        <end position="402"/>
    </location>
</feature>
<dbReference type="GO" id="GO:0042597">
    <property type="term" value="C:periplasmic space"/>
    <property type="evidence" value="ECO:0007669"/>
    <property type="project" value="InterPro"/>
</dbReference>
<dbReference type="KEGG" id="slut:H9L13_03310"/>
<evidence type="ECO:0000256" key="1">
    <source>
        <dbReference type="ARBA" id="ARBA00009820"/>
    </source>
</evidence>
<dbReference type="Gene3D" id="2.120.10.30">
    <property type="entry name" value="TolB, C-terminal domain"/>
    <property type="match status" value="1"/>
</dbReference>
<reference evidence="4 5" key="1">
    <citation type="submission" date="2020-08" db="EMBL/GenBank/DDBJ databases">
        <title>Genome sequence of Sphingomonas lutea KCTC 23642T.</title>
        <authorList>
            <person name="Hyun D.-W."/>
            <person name="Bae J.-W."/>
        </authorList>
    </citation>
    <scope>NUCLEOTIDE SEQUENCE [LARGE SCALE GENOMIC DNA]</scope>
    <source>
        <strain evidence="4 5">KCTC 23642</strain>
    </source>
</reference>
<organism evidence="4 5">
    <name type="scientific">Sphingomonas lutea</name>
    <dbReference type="NCBI Taxonomy" id="1045317"/>
    <lineage>
        <taxon>Bacteria</taxon>
        <taxon>Pseudomonadati</taxon>
        <taxon>Pseudomonadota</taxon>
        <taxon>Alphaproteobacteria</taxon>
        <taxon>Sphingomonadales</taxon>
        <taxon>Sphingomonadaceae</taxon>
        <taxon>Sphingomonas</taxon>
    </lineage>
</organism>
<keyword evidence="5" id="KW-1185">Reference proteome</keyword>
<dbReference type="Proteomes" id="UP000515971">
    <property type="component" value="Chromosome"/>
</dbReference>
<proteinExistence type="inferred from homology"/>
<dbReference type="AlphaFoldDB" id="A0A7G9SJD3"/>
<dbReference type="Gene3D" id="3.40.50.10070">
    <property type="entry name" value="TolB, N-terminal domain"/>
    <property type="match status" value="1"/>
</dbReference>
<dbReference type="PANTHER" id="PTHR36842">
    <property type="entry name" value="PROTEIN TOLB HOMOLOG"/>
    <property type="match status" value="1"/>
</dbReference>
<name>A0A7G9SJD3_9SPHN</name>
<feature type="domain" description="TolB N-terminal" evidence="3">
    <location>
        <begin position="28"/>
        <end position="126"/>
    </location>
</feature>
<protein>
    <submittedName>
        <fullName evidence="4">PD40 domain-containing protein</fullName>
    </submittedName>
</protein>
<dbReference type="InterPro" id="IPR007195">
    <property type="entry name" value="TolB_N"/>
</dbReference>